<comment type="caution">
    <text evidence="2">The sequence shown here is derived from an EMBL/GenBank/DDBJ whole genome shotgun (WGS) entry which is preliminary data.</text>
</comment>
<feature type="compositionally biased region" description="Low complexity" evidence="1">
    <location>
        <begin position="420"/>
        <end position="434"/>
    </location>
</feature>
<dbReference type="Proteomes" id="UP000215902">
    <property type="component" value="Unassembled WGS sequence"/>
</dbReference>
<feature type="compositionally biased region" description="Basic and acidic residues" evidence="1">
    <location>
        <begin position="129"/>
        <end position="146"/>
    </location>
</feature>
<feature type="compositionally biased region" description="Basic and acidic residues" evidence="1">
    <location>
        <begin position="530"/>
        <end position="544"/>
    </location>
</feature>
<feature type="region of interest" description="Disordered" evidence="1">
    <location>
        <begin position="367"/>
        <end position="387"/>
    </location>
</feature>
<feature type="region of interest" description="Disordered" evidence="1">
    <location>
        <begin position="129"/>
        <end position="192"/>
    </location>
</feature>
<feature type="region of interest" description="Disordered" evidence="1">
    <location>
        <begin position="475"/>
        <end position="580"/>
    </location>
</feature>
<name>A0A267EVT4_9PLAT</name>
<keyword evidence="3" id="KW-1185">Reference proteome</keyword>
<evidence type="ECO:0000256" key="1">
    <source>
        <dbReference type="SAM" id="MobiDB-lite"/>
    </source>
</evidence>
<feature type="compositionally biased region" description="Polar residues" evidence="1">
    <location>
        <begin position="23"/>
        <end position="33"/>
    </location>
</feature>
<accession>A0A267EVT4</accession>
<organism evidence="2 3">
    <name type="scientific">Macrostomum lignano</name>
    <dbReference type="NCBI Taxonomy" id="282301"/>
    <lineage>
        <taxon>Eukaryota</taxon>
        <taxon>Metazoa</taxon>
        <taxon>Spiralia</taxon>
        <taxon>Lophotrochozoa</taxon>
        <taxon>Platyhelminthes</taxon>
        <taxon>Rhabditophora</taxon>
        <taxon>Macrostomorpha</taxon>
        <taxon>Macrostomida</taxon>
        <taxon>Macrostomidae</taxon>
        <taxon>Macrostomum</taxon>
    </lineage>
</organism>
<evidence type="ECO:0000313" key="2">
    <source>
        <dbReference type="EMBL" id="PAA65094.1"/>
    </source>
</evidence>
<feature type="compositionally biased region" description="Low complexity" evidence="1">
    <location>
        <begin position="183"/>
        <end position="192"/>
    </location>
</feature>
<feature type="compositionally biased region" description="Basic residues" evidence="1">
    <location>
        <begin position="514"/>
        <end position="529"/>
    </location>
</feature>
<sequence>MMNPRRPTVTRVSQPKLFLPTSVAVTTPKQPSHQSKRKTVISDAPGPTDSSCLLEEDYVVTNKDPELDVISDASLRTVRCASDRVSSDTLRGLVSAKAASGEASSAGEKLLVQQSLWLQQWSSKLKLNSKDCDQRQRPAEQEKDIPIQKSLNNYTKRSVHNRKQQQQPLSESESPKQHRDSSHQAADSTAAAASAAASVEQLNLSCPSRTEYDLSLLLQALFGHVYGSDSQRVLGSSSRLVEAAGANCDSADSAELMLPAPPAVLLDRLDDSLSEFLTLTCGDASQTLLTELCRQIQGQPPKLADSPKTSATGDKSNNKDRASSLRLKKGQSSMSAVGSEQDQTLAATALQLPPPDSQFSAIMEAIPPSDRLGKKVDEQKTNAGDTTALSIGSTKNEIVTVESKVELDVGDCAKPDQATSLGRSSNRSNLSASNVKSRNRVARRQHWQDSPTLCDPSLSVVNDSSRFAYLRTPEPSVQPACNSDGNNDDAASSFTAAMVEWDDQKRRAYNSSSQRRRRSGSRGRDKKSARRDEGVKRRDADGKSGRRQQSTKSKQRRTADSKKKKNKRSNSRQSRSARRH</sequence>
<feature type="compositionally biased region" description="Polar residues" evidence="1">
    <location>
        <begin position="330"/>
        <end position="342"/>
    </location>
</feature>
<dbReference type="EMBL" id="NIVC01001685">
    <property type="protein sequence ID" value="PAA65094.1"/>
    <property type="molecule type" value="Genomic_DNA"/>
</dbReference>
<reference evidence="2 3" key="1">
    <citation type="submission" date="2017-06" db="EMBL/GenBank/DDBJ databases">
        <title>A platform for efficient transgenesis in Macrostomum lignano, a flatworm model organism for stem cell research.</title>
        <authorList>
            <person name="Berezikov E."/>
        </authorList>
    </citation>
    <scope>NUCLEOTIDE SEQUENCE [LARGE SCALE GENOMIC DNA]</scope>
    <source>
        <strain evidence="2">DV1</strain>
        <tissue evidence="2">Whole organism</tissue>
    </source>
</reference>
<feature type="region of interest" description="Disordered" evidence="1">
    <location>
        <begin position="299"/>
        <end position="342"/>
    </location>
</feature>
<feature type="compositionally biased region" description="Basic residues" evidence="1">
    <location>
        <begin position="562"/>
        <end position="580"/>
    </location>
</feature>
<gene>
    <name evidence="2" type="ORF">BOX15_Mlig019072g1</name>
</gene>
<proteinExistence type="predicted"/>
<feature type="region of interest" description="Disordered" evidence="1">
    <location>
        <begin position="23"/>
        <end position="48"/>
    </location>
</feature>
<feature type="region of interest" description="Disordered" evidence="1">
    <location>
        <begin position="416"/>
        <end position="458"/>
    </location>
</feature>
<dbReference type="AlphaFoldDB" id="A0A267EVT4"/>
<protein>
    <submittedName>
        <fullName evidence="2">Uncharacterized protein</fullName>
    </submittedName>
</protein>
<feature type="compositionally biased region" description="Basic and acidic residues" evidence="1">
    <location>
        <begin position="173"/>
        <end position="182"/>
    </location>
</feature>
<evidence type="ECO:0000313" key="3">
    <source>
        <dbReference type="Proteomes" id="UP000215902"/>
    </source>
</evidence>
<feature type="compositionally biased region" description="Polar residues" evidence="1">
    <location>
        <begin position="479"/>
        <end position="495"/>
    </location>
</feature>
<feature type="compositionally biased region" description="Basic and acidic residues" evidence="1">
    <location>
        <begin position="371"/>
        <end position="380"/>
    </location>
</feature>